<dbReference type="AlphaFoldDB" id="A0A922IKF0"/>
<proteinExistence type="predicted"/>
<comment type="caution">
    <text evidence="1">The sequence shown here is derived from an EMBL/GenBank/DDBJ whole genome shotgun (WGS) entry which is preliminary data.</text>
</comment>
<reference evidence="1" key="2">
    <citation type="journal article" date="2019" name="Gigascience">
        <title>High-quality Schistosoma haematobium genome achieved by single-molecule and long-range sequencing.</title>
        <authorList>
            <person name="Stroehlein A.J."/>
            <person name="Korhonen P.K."/>
            <person name="Chong T.M."/>
            <person name="Lim Y.L."/>
            <person name="Chan K.G."/>
            <person name="Webster B."/>
            <person name="Rollinson D."/>
            <person name="Brindley P.J."/>
            <person name="Gasser R.B."/>
            <person name="Young N.D."/>
        </authorList>
    </citation>
    <scope>NUCLEOTIDE SEQUENCE</scope>
</reference>
<reference evidence="1" key="1">
    <citation type="journal article" date="2012" name="Nat. Genet.">
        <title>Whole-genome sequence of Schistosoma haematobium.</title>
        <authorList>
            <person name="Young N.D."/>
            <person name="Jex A.R."/>
            <person name="Li B."/>
            <person name="Liu S."/>
            <person name="Yang L."/>
            <person name="Xiong Z."/>
            <person name="Li Y."/>
            <person name="Cantacessi C."/>
            <person name="Hall R.S."/>
            <person name="Xu X."/>
            <person name="Chen F."/>
            <person name="Wu X."/>
            <person name="Zerlotini A."/>
            <person name="Oliveira G."/>
            <person name="Hofmann A."/>
            <person name="Zhang G."/>
            <person name="Fang X."/>
            <person name="Kang Y."/>
            <person name="Campbell B.E."/>
            <person name="Loukas A."/>
            <person name="Ranganathan S."/>
            <person name="Rollinson D."/>
            <person name="Rinaldi G."/>
            <person name="Brindley P.J."/>
            <person name="Yang H."/>
            <person name="Wang J."/>
            <person name="Wang J."/>
            <person name="Gasser R.B."/>
        </authorList>
    </citation>
    <scope>NUCLEOTIDE SEQUENCE</scope>
</reference>
<dbReference type="EMBL" id="AMPZ03000007">
    <property type="protein sequence ID" value="KAH9580864.1"/>
    <property type="molecule type" value="Genomic_DNA"/>
</dbReference>
<evidence type="ECO:0000313" key="2">
    <source>
        <dbReference type="Proteomes" id="UP000471633"/>
    </source>
</evidence>
<protein>
    <submittedName>
        <fullName evidence="1">Uncharacterized protein</fullName>
    </submittedName>
</protein>
<reference evidence="1" key="4">
    <citation type="journal article" date="2022" name="PLoS Pathog.">
        <title>Chromosome-level genome of Schistosoma haematobium underpins genome-wide explorations of molecular variation.</title>
        <authorList>
            <person name="Stroehlein A.J."/>
            <person name="Korhonen P.K."/>
            <person name="Lee V.V."/>
            <person name="Ralph S.A."/>
            <person name="Mentink-Kane M."/>
            <person name="You H."/>
            <person name="McManus D.P."/>
            <person name="Tchuente L.T."/>
            <person name="Stothard J.R."/>
            <person name="Kaur P."/>
            <person name="Dudchenko O."/>
            <person name="Aiden E.L."/>
            <person name="Yang B."/>
            <person name="Yang H."/>
            <person name="Emery A.M."/>
            <person name="Webster B.L."/>
            <person name="Brindley P.J."/>
            <person name="Rollinson D."/>
            <person name="Chang B.C.H."/>
            <person name="Gasser R.B."/>
            <person name="Young N.D."/>
        </authorList>
    </citation>
    <scope>NUCLEOTIDE SEQUENCE</scope>
</reference>
<dbReference type="RefSeq" id="XP_051065166.1">
    <property type="nucleotide sequence ID" value="XM_051208393.1"/>
</dbReference>
<reference evidence="1" key="3">
    <citation type="submission" date="2021-06" db="EMBL/GenBank/DDBJ databases">
        <title>Chromosome-level genome assembly for S. haematobium.</title>
        <authorList>
            <person name="Stroehlein A.J."/>
        </authorList>
    </citation>
    <scope>NUCLEOTIDE SEQUENCE</scope>
</reference>
<sequence length="101" mass="11794">MFPEDNSKQPNQEQRQTKLYKKIDVNKQVQKLSKTVPSKKHSKLNNIQYRGFIQSNVFRSTVTAESIRNIEWSLVSDKCHAESTVLTNYIELVRKTIVQIV</sequence>
<dbReference type="KEGG" id="shx:MS3_00000741"/>
<accession>A0A922IKF0</accession>
<name>A0A922IKF0_SCHHA</name>
<gene>
    <name evidence="1" type="ORF">MS3_00000741</name>
</gene>
<organism evidence="1 2">
    <name type="scientific">Schistosoma haematobium</name>
    <name type="common">Blood fluke</name>
    <dbReference type="NCBI Taxonomy" id="6185"/>
    <lineage>
        <taxon>Eukaryota</taxon>
        <taxon>Metazoa</taxon>
        <taxon>Spiralia</taxon>
        <taxon>Lophotrochozoa</taxon>
        <taxon>Platyhelminthes</taxon>
        <taxon>Trematoda</taxon>
        <taxon>Digenea</taxon>
        <taxon>Strigeidida</taxon>
        <taxon>Schistosomatoidea</taxon>
        <taxon>Schistosomatidae</taxon>
        <taxon>Schistosoma</taxon>
    </lineage>
</organism>
<dbReference type="Proteomes" id="UP000471633">
    <property type="component" value="Unassembled WGS sequence"/>
</dbReference>
<dbReference type="GeneID" id="75576496"/>
<evidence type="ECO:0000313" key="1">
    <source>
        <dbReference type="EMBL" id="KAH9580864.1"/>
    </source>
</evidence>
<keyword evidence="2" id="KW-1185">Reference proteome</keyword>
<dbReference type="CTD" id="75576496"/>